<evidence type="ECO:0000256" key="1">
    <source>
        <dbReference type="SAM" id="MobiDB-lite"/>
    </source>
</evidence>
<dbReference type="EMBL" id="JAHRHJ020000008">
    <property type="protein sequence ID" value="KAH9303801.1"/>
    <property type="molecule type" value="Genomic_DNA"/>
</dbReference>
<name>A0AA38CLN3_TAXCH</name>
<organism evidence="2 3">
    <name type="scientific">Taxus chinensis</name>
    <name type="common">Chinese yew</name>
    <name type="synonym">Taxus wallichiana var. chinensis</name>
    <dbReference type="NCBI Taxonomy" id="29808"/>
    <lineage>
        <taxon>Eukaryota</taxon>
        <taxon>Viridiplantae</taxon>
        <taxon>Streptophyta</taxon>
        <taxon>Embryophyta</taxon>
        <taxon>Tracheophyta</taxon>
        <taxon>Spermatophyta</taxon>
        <taxon>Pinopsida</taxon>
        <taxon>Pinidae</taxon>
        <taxon>Conifers II</taxon>
        <taxon>Cupressales</taxon>
        <taxon>Taxaceae</taxon>
        <taxon>Taxus</taxon>
    </lineage>
</organism>
<reference evidence="2 3" key="1">
    <citation type="journal article" date="2021" name="Nat. Plants">
        <title>The Taxus genome provides insights into paclitaxel biosynthesis.</title>
        <authorList>
            <person name="Xiong X."/>
            <person name="Gou J."/>
            <person name="Liao Q."/>
            <person name="Li Y."/>
            <person name="Zhou Q."/>
            <person name="Bi G."/>
            <person name="Li C."/>
            <person name="Du R."/>
            <person name="Wang X."/>
            <person name="Sun T."/>
            <person name="Guo L."/>
            <person name="Liang H."/>
            <person name="Lu P."/>
            <person name="Wu Y."/>
            <person name="Zhang Z."/>
            <person name="Ro D.K."/>
            <person name="Shang Y."/>
            <person name="Huang S."/>
            <person name="Yan J."/>
        </authorList>
    </citation>
    <scope>NUCLEOTIDE SEQUENCE [LARGE SCALE GENOMIC DNA]</scope>
    <source>
        <strain evidence="2">Ta-2019</strain>
    </source>
</reference>
<evidence type="ECO:0000313" key="3">
    <source>
        <dbReference type="Proteomes" id="UP000824469"/>
    </source>
</evidence>
<gene>
    <name evidence="2" type="ORF">KI387_008205</name>
</gene>
<dbReference type="AlphaFoldDB" id="A0AA38CLN3"/>
<evidence type="ECO:0000313" key="2">
    <source>
        <dbReference type="EMBL" id="KAH9303801.1"/>
    </source>
</evidence>
<proteinExistence type="predicted"/>
<comment type="caution">
    <text evidence="2">The sequence shown here is derived from an EMBL/GenBank/DDBJ whole genome shotgun (WGS) entry which is preliminary data.</text>
</comment>
<accession>A0AA38CLN3</accession>
<dbReference type="Proteomes" id="UP000824469">
    <property type="component" value="Unassembled WGS sequence"/>
</dbReference>
<protein>
    <submittedName>
        <fullName evidence="2">Uncharacterized protein</fullName>
    </submittedName>
</protein>
<feature type="non-terminal residue" evidence="2">
    <location>
        <position position="1"/>
    </location>
</feature>
<sequence>KRQVKKREDFVEKDIKPKTATEELEHSDTHPRIGREDSSFFIVRSSHLSPAFIITILGPVSSSGT</sequence>
<keyword evidence="3" id="KW-1185">Reference proteome</keyword>
<feature type="non-terminal residue" evidence="2">
    <location>
        <position position="65"/>
    </location>
</feature>
<feature type="region of interest" description="Disordered" evidence="1">
    <location>
        <begin position="1"/>
        <end position="36"/>
    </location>
</feature>